<dbReference type="AlphaFoldDB" id="A0AAD7PZI6"/>
<accession>A0AAD7PZI6</accession>
<comment type="caution">
    <text evidence="1">The sequence shown here is derived from an EMBL/GenBank/DDBJ whole genome shotgun (WGS) entry which is preliminary data.</text>
</comment>
<name>A0AAD7PZI6_QUISA</name>
<organism evidence="1 2">
    <name type="scientific">Quillaja saponaria</name>
    <name type="common">Soap bark tree</name>
    <dbReference type="NCBI Taxonomy" id="32244"/>
    <lineage>
        <taxon>Eukaryota</taxon>
        <taxon>Viridiplantae</taxon>
        <taxon>Streptophyta</taxon>
        <taxon>Embryophyta</taxon>
        <taxon>Tracheophyta</taxon>
        <taxon>Spermatophyta</taxon>
        <taxon>Magnoliopsida</taxon>
        <taxon>eudicotyledons</taxon>
        <taxon>Gunneridae</taxon>
        <taxon>Pentapetalae</taxon>
        <taxon>rosids</taxon>
        <taxon>fabids</taxon>
        <taxon>Fabales</taxon>
        <taxon>Quillajaceae</taxon>
        <taxon>Quillaja</taxon>
    </lineage>
</organism>
<keyword evidence="2" id="KW-1185">Reference proteome</keyword>
<protein>
    <submittedName>
        <fullName evidence="1">Uncharacterized protein</fullName>
    </submittedName>
</protein>
<gene>
    <name evidence="1" type="ORF">O6P43_009953</name>
</gene>
<evidence type="ECO:0000313" key="2">
    <source>
        <dbReference type="Proteomes" id="UP001163823"/>
    </source>
</evidence>
<sequence>MLLNSVQPVISGCSSWSRMANHCSLCKYRLLLRYRGSRWSCACKDPPFASQGYLDGNVVWNFCTQTVALIIITYKTDWTIRYSD</sequence>
<reference evidence="1" key="1">
    <citation type="journal article" date="2023" name="Science">
        <title>Elucidation of the pathway for biosynthesis of saponin adjuvants from the soapbark tree.</title>
        <authorList>
            <person name="Reed J."/>
            <person name="Orme A."/>
            <person name="El-Demerdash A."/>
            <person name="Owen C."/>
            <person name="Martin L.B.B."/>
            <person name="Misra R.C."/>
            <person name="Kikuchi S."/>
            <person name="Rejzek M."/>
            <person name="Martin A.C."/>
            <person name="Harkess A."/>
            <person name="Leebens-Mack J."/>
            <person name="Louveau T."/>
            <person name="Stephenson M.J."/>
            <person name="Osbourn A."/>
        </authorList>
    </citation>
    <scope>NUCLEOTIDE SEQUENCE</scope>
    <source>
        <strain evidence="1">S10</strain>
    </source>
</reference>
<dbReference type="Proteomes" id="UP001163823">
    <property type="component" value="Chromosome 4"/>
</dbReference>
<dbReference type="EMBL" id="JARAOO010000004">
    <property type="protein sequence ID" value="KAJ7972001.1"/>
    <property type="molecule type" value="Genomic_DNA"/>
</dbReference>
<dbReference type="KEGG" id="qsa:O6P43_009953"/>
<evidence type="ECO:0000313" key="1">
    <source>
        <dbReference type="EMBL" id="KAJ7972001.1"/>
    </source>
</evidence>
<proteinExistence type="predicted"/>